<evidence type="ECO:0000313" key="1">
    <source>
        <dbReference type="EMBL" id="PEM45299.1"/>
    </source>
</evidence>
<evidence type="ECO:0000313" key="2">
    <source>
        <dbReference type="Proteomes" id="UP000220621"/>
    </source>
</evidence>
<sequence length="111" mass="12070">YGLDGHFNVDNPEPIDIASLSVKLADTMEADYKLKGKAISNNLLISRAIGGAHIPDPGVTATKVGYHLEFTWANLTPAEYLRSFSRPFSTLSGEMQLVTSSIKGETIQETE</sequence>
<dbReference type="RefSeq" id="WP_179866106.1">
    <property type="nucleotide sequence ID" value="NZ_NUDL01000125.1"/>
</dbReference>
<comment type="caution">
    <text evidence="1">The sequence shown here is derived from an EMBL/GenBank/DDBJ whole genome shotgun (WGS) entry which is preliminary data.</text>
</comment>
<name>A0A2A8BFW8_9BACI</name>
<reference evidence="1 2" key="1">
    <citation type="submission" date="2017-09" db="EMBL/GenBank/DDBJ databases">
        <title>Large-scale bioinformatics analysis of Bacillus genomes uncovers conserved roles of natural products in bacterial physiology.</title>
        <authorList>
            <consortium name="Agbiome Team Llc"/>
            <person name="Bleich R.M."/>
            <person name="Grubbs K.J."/>
            <person name="Santa Maria K.C."/>
            <person name="Allen S.E."/>
            <person name="Farag S."/>
            <person name="Shank E.A."/>
            <person name="Bowers A."/>
        </authorList>
    </citation>
    <scope>NUCLEOTIDE SEQUENCE [LARGE SCALE GENOMIC DNA]</scope>
    <source>
        <strain evidence="1 2">AFS010764</strain>
    </source>
</reference>
<accession>A0A2A8BFW8</accession>
<dbReference type="AlphaFoldDB" id="A0A2A8BFW8"/>
<feature type="non-terminal residue" evidence="1">
    <location>
        <position position="1"/>
    </location>
</feature>
<dbReference type="Proteomes" id="UP000220621">
    <property type="component" value="Unassembled WGS sequence"/>
</dbReference>
<dbReference type="EMBL" id="NUDL01000125">
    <property type="protein sequence ID" value="PEM45299.1"/>
    <property type="molecule type" value="Genomic_DNA"/>
</dbReference>
<gene>
    <name evidence="1" type="ORF">CN611_28395</name>
</gene>
<organism evidence="1 2">
    <name type="scientific">Bacillus wiedmannii</name>
    <dbReference type="NCBI Taxonomy" id="1890302"/>
    <lineage>
        <taxon>Bacteria</taxon>
        <taxon>Bacillati</taxon>
        <taxon>Bacillota</taxon>
        <taxon>Bacilli</taxon>
        <taxon>Bacillales</taxon>
        <taxon>Bacillaceae</taxon>
        <taxon>Bacillus</taxon>
        <taxon>Bacillus cereus group</taxon>
    </lineage>
</organism>
<proteinExistence type="predicted"/>
<protein>
    <submittedName>
        <fullName evidence="1">Uncharacterized protein</fullName>
    </submittedName>
</protein>
<feature type="non-terminal residue" evidence="1">
    <location>
        <position position="111"/>
    </location>
</feature>